<comment type="cofactor">
    <cofactor evidence="1">
        <name>Mg(2+)</name>
        <dbReference type="ChEBI" id="CHEBI:18420"/>
    </cofactor>
</comment>
<dbReference type="Pfam" id="PF08269">
    <property type="entry name" value="dCache_2"/>
    <property type="match status" value="1"/>
</dbReference>
<comment type="caution">
    <text evidence="12">The sequence shown here is derived from an EMBL/GenBank/DDBJ whole genome shotgun (WGS) entry which is preliminary data.</text>
</comment>
<evidence type="ECO:0000259" key="10">
    <source>
        <dbReference type="PROSITE" id="PS50113"/>
    </source>
</evidence>
<dbReference type="InterPro" id="IPR000700">
    <property type="entry name" value="PAS-assoc_C"/>
</dbReference>
<dbReference type="NCBIfam" id="TIGR00229">
    <property type="entry name" value="sensory_box"/>
    <property type="match status" value="1"/>
</dbReference>
<dbReference type="InterPro" id="IPR052163">
    <property type="entry name" value="DGC-Regulatory_Protein"/>
</dbReference>
<keyword evidence="3" id="KW-1003">Cell membrane</keyword>
<evidence type="ECO:0000259" key="9">
    <source>
        <dbReference type="PROSITE" id="PS50112"/>
    </source>
</evidence>
<dbReference type="PROSITE" id="PS50112">
    <property type="entry name" value="PAS"/>
    <property type="match status" value="1"/>
</dbReference>
<feature type="domain" description="PAC" evidence="10">
    <location>
        <begin position="473"/>
        <end position="525"/>
    </location>
</feature>
<dbReference type="NCBIfam" id="TIGR00254">
    <property type="entry name" value="GGDEF"/>
    <property type="match status" value="1"/>
</dbReference>
<dbReference type="InterPro" id="IPR001610">
    <property type="entry name" value="PAC"/>
</dbReference>
<dbReference type="OrthoDB" id="8416215at2"/>
<protein>
    <submittedName>
        <fullName evidence="12">Diguanylate cyclase</fullName>
    </submittedName>
</protein>
<feature type="coiled-coil region" evidence="7">
    <location>
        <begin position="45"/>
        <end position="88"/>
    </location>
</feature>
<dbReference type="SMART" id="SM01049">
    <property type="entry name" value="Cache_2"/>
    <property type="match status" value="1"/>
</dbReference>
<dbReference type="Proteomes" id="UP000267535">
    <property type="component" value="Unassembled WGS sequence"/>
</dbReference>
<dbReference type="CDD" id="cd01949">
    <property type="entry name" value="GGDEF"/>
    <property type="match status" value="1"/>
</dbReference>
<accession>A0A3P1SU07</accession>
<dbReference type="CDD" id="cd18774">
    <property type="entry name" value="PDC2_HK_sensor"/>
    <property type="match status" value="1"/>
</dbReference>
<evidence type="ECO:0000256" key="7">
    <source>
        <dbReference type="SAM" id="Coils"/>
    </source>
</evidence>
<feature type="domain" description="PAS" evidence="9">
    <location>
        <begin position="400"/>
        <end position="444"/>
    </location>
</feature>
<dbReference type="PANTHER" id="PTHR46663">
    <property type="entry name" value="DIGUANYLATE CYCLASE DGCT-RELATED"/>
    <property type="match status" value="1"/>
</dbReference>
<dbReference type="SMART" id="SM00091">
    <property type="entry name" value="PAS"/>
    <property type="match status" value="1"/>
</dbReference>
<evidence type="ECO:0000256" key="4">
    <source>
        <dbReference type="ARBA" id="ARBA00022692"/>
    </source>
</evidence>
<proteinExistence type="predicted"/>
<comment type="subcellular location">
    <subcellularLocation>
        <location evidence="2">Cell membrane</location>
        <topology evidence="2">Multi-pass membrane protein</topology>
    </subcellularLocation>
</comment>
<evidence type="ECO:0000256" key="1">
    <source>
        <dbReference type="ARBA" id="ARBA00001946"/>
    </source>
</evidence>
<name>A0A3P1SU07_9GAMM</name>
<evidence type="ECO:0000256" key="6">
    <source>
        <dbReference type="ARBA" id="ARBA00023136"/>
    </source>
</evidence>
<dbReference type="GO" id="GO:0003824">
    <property type="term" value="F:catalytic activity"/>
    <property type="evidence" value="ECO:0007669"/>
    <property type="project" value="UniProtKB-ARBA"/>
</dbReference>
<dbReference type="Gene3D" id="3.30.70.270">
    <property type="match status" value="1"/>
</dbReference>
<dbReference type="Pfam" id="PF13426">
    <property type="entry name" value="PAS_9"/>
    <property type="match status" value="1"/>
</dbReference>
<dbReference type="InterPro" id="IPR035965">
    <property type="entry name" value="PAS-like_dom_sf"/>
</dbReference>
<dbReference type="GO" id="GO:0005886">
    <property type="term" value="C:plasma membrane"/>
    <property type="evidence" value="ECO:0007669"/>
    <property type="project" value="UniProtKB-SubCell"/>
</dbReference>
<dbReference type="CDD" id="cd00130">
    <property type="entry name" value="PAS"/>
    <property type="match status" value="1"/>
</dbReference>
<feature type="transmembrane region" description="Helical" evidence="8">
    <location>
        <begin position="12"/>
        <end position="35"/>
    </location>
</feature>
<evidence type="ECO:0000313" key="13">
    <source>
        <dbReference type="Proteomes" id="UP000267535"/>
    </source>
</evidence>
<dbReference type="InterPro" id="IPR000014">
    <property type="entry name" value="PAS"/>
</dbReference>
<dbReference type="InterPro" id="IPR004010">
    <property type="entry name" value="Double_Cache_2"/>
</dbReference>
<dbReference type="SUPFAM" id="SSF55073">
    <property type="entry name" value="Nucleotide cyclase"/>
    <property type="match status" value="1"/>
</dbReference>
<feature type="domain" description="GGDEF" evidence="11">
    <location>
        <begin position="559"/>
        <end position="692"/>
    </location>
</feature>
<sequence length="722" mass="83056">MSFAKENRKPNLYLLWSVLALVILILAGLVSYFFVSSHLNSQSRLVNLQNAIEQQINQRLQVEVQDAARFAELEYQQAEQVLMDESRDQVQQALAVMQGIYDQHHETMADAELRQLLLESLRKVRFFNGRGYVFVGNSKGESQLLPPAPDLEGSSMYDLKDDQGNYFVRRFLEIINSNQGYGYARYRWYPPGNREVMKDKITYIGHFEPYHWLVGAGDYVYQIQQDLQKDIIRHIKNIQFGKDGYISIIDRNGFLVGGQGIDQFTAMHYSQLYAPEDRNRVSHLLKSIKEEGFYRADWYFKDSSRSVNQLLYIKPLPVWDWILVAGTYNDPSLAMLDHERESLAQQSGEDNGQLIITLLVILAVALLTIRHYSRWIRQTFSHYQKDIEDQNQILKENARSLEVSARIVEAAHEGIMLTDAKNKIIQVNDSFTRITGFERDEMIGLDPVVLSSGHHNQQFYRDMWNSIEKLGEWHGEVWNRRKNGTLYPQALSVTCYRNQNGEIENYIGTFSDISQRKAVEEELEHMAQSDSLTDLPNRRLLGERLEHELAVISRYPSRQQLALIYLDLDRFKDINDTYGHGVGDQVLICVARRLNDLVRTTDLVCRIGGDEFVVLVVHEDIEVAAAHLAERVIKLIAEPVLVAGEQLSMTTSLGIALGPQDSKDKEQLLEFADMALYEAKQKGRNNFQFFELWMCEARAERLKNADKPGSVTRNGVSETEPV</sequence>
<dbReference type="InterPro" id="IPR033480">
    <property type="entry name" value="sCache_2"/>
</dbReference>
<dbReference type="InterPro" id="IPR043128">
    <property type="entry name" value="Rev_trsase/Diguanyl_cyclase"/>
</dbReference>
<dbReference type="PROSITE" id="PS50887">
    <property type="entry name" value="GGDEF"/>
    <property type="match status" value="1"/>
</dbReference>
<dbReference type="FunFam" id="3.30.70.270:FF:000001">
    <property type="entry name" value="Diguanylate cyclase domain protein"/>
    <property type="match status" value="1"/>
</dbReference>
<dbReference type="PANTHER" id="PTHR46663:SF3">
    <property type="entry name" value="SLL0267 PROTEIN"/>
    <property type="match status" value="1"/>
</dbReference>
<keyword evidence="6 8" id="KW-0472">Membrane</keyword>
<dbReference type="SMART" id="SM00086">
    <property type="entry name" value="PAC"/>
    <property type="match status" value="1"/>
</dbReference>
<gene>
    <name evidence="12" type="ORF">EHS89_05400</name>
</gene>
<dbReference type="PROSITE" id="PS50113">
    <property type="entry name" value="PAC"/>
    <property type="match status" value="1"/>
</dbReference>
<evidence type="ECO:0000313" key="12">
    <source>
        <dbReference type="EMBL" id="RRD00528.1"/>
    </source>
</evidence>
<dbReference type="SUPFAM" id="SSF55785">
    <property type="entry name" value="PYP-like sensor domain (PAS domain)"/>
    <property type="match status" value="1"/>
</dbReference>
<dbReference type="InterPro" id="IPR000160">
    <property type="entry name" value="GGDEF_dom"/>
</dbReference>
<organism evidence="12 13">
    <name type="scientific">Amphritea balenae</name>
    <dbReference type="NCBI Taxonomy" id="452629"/>
    <lineage>
        <taxon>Bacteria</taxon>
        <taxon>Pseudomonadati</taxon>
        <taxon>Pseudomonadota</taxon>
        <taxon>Gammaproteobacteria</taxon>
        <taxon>Oceanospirillales</taxon>
        <taxon>Oceanospirillaceae</taxon>
        <taxon>Amphritea</taxon>
    </lineage>
</organism>
<evidence type="ECO:0000256" key="2">
    <source>
        <dbReference type="ARBA" id="ARBA00004651"/>
    </source>
</evidence>
<evidence type="ECO:0000256" key="5">
    <source>
        <dbReference type="ARBA" id="ARBA00022989"/>
    </source>
</evidence>
<keyword evidence="5 8" id="KW-1133">Transmembrane helix</keyword>
<dbReference type="Gene3D" id="3.30.450.20">
    <property type="entry name" value="PAS domain"/>
    <property type="match status" value="3"/>
</dbReference>
<evidence type="ECO:0000256" key="3">
    <source>
        <dbReference type="ARBA" id="ARBA00022475"/>
    </source>
</evidence>
<evidence type="ECO:0000256" key="8">
    <source>
        <dbReference type="SAM" id="Phobius"/>
    </source>
</evidence>
<reference evidence="12 13" key="1">
    <citation type="submission" date="2018-11" db="EMBL/GenBank/DDBJ databases">
        <title>The draft genome sequence of Amphritea balenae JAMM 1525T.</title>
        <authorList>
            <person name="Fang Z."/>
            <person name="Zhang Y."/>
            <person name="Han X."/>
        </authorList>
    </citation>
    <scope>NUCLEOTIDE SEQUENCE [LARGE SCALE GENOMIC DNA]</scope>
    <source>
        <strain evidence="12 13">JAMM 1525</strain>
    </source>
</reference>
<keyword evidence="4 8" id="KW-0812">Transmembrane</keyword>
<keyword evidence="7" id="KW-0175">Coiled coil</keyword>
<dbReference type="SMART" id="SM00267">
    <property type="entry name" value="GGDEF"/>
    <property type="match status" value="1"/>
</dbReference>
<dbReference type="InterPro" id="IPR029787">
    <property type="entry name" value="Nucleotide_cyclase"/>
</dbReference>
<evidence type="ECO:0000259" key="11">
    <source>
        <dbReference type="PROSITE" id="PS50887"/>
    </source>
</evidence>
<keyword evidence="13" id="KW-1185">Reference proteome</keyword>
<dbReference type="AlphaFoldDB" id="A0A3P1SU07"/>
<dbReference type="Pfam" id="PF00990">
    <property type="entry name" value="GGDEF"/>
    <property type="match status" value="1"/>
</dbReference>
<dbReference type="EMBL" id="RQXV01000002">
    <property type="protein sequence ID" value="RRD00528.1"/>
    <property type="molecule type" value="Genomic_DNA"/>
</dbReference>